<organism evidence="2 3">
    <name type="scientific">Heracleum sosnowskyi</name>
    <dbReference type="NCBI Taxonomy" id="360622"/>
    <lineage>
        <taxon>Eukaryota</taxon>
        <taxon>Viridiplantae</taxon>
        <taxon>Streptophyta</taxon>
        <taxon>Embryophyta</taxon>
        <taxon>Tracheophyta</taxon>
        <taxon>Spermatophyta</taxon>
        <taxon>Magnoliopsida</taxon>
        <taxon>eudicotyledons</taxon>
        <taxon>Gunneridae</taxon>
        <taxon>Pentapetalae</taxon>
        <taxon>asterids</taxon>
        <taxon>campanulids</taxon>
        <taxon>Apiales</taxon>
        <taxon>Apiaceae</taxon>
        <taxon>Apioideae</taxon>
        <taxon>apioid superclade</taxon>
        <taxon>Tordylieae</taxon>
        <taxon>Tordyliinae</taxon>
        <taxon>Heracleum</taxon>
    </lineage>
</organism>
<reference evidence="2" key="2">
    <citation type="submission" date="2023-05" db="EMBL/GenBank/DDBJ databases">
        <authorList>
            <person name="Schelkunov M.I."/>
        </authorList>
    </citation>
    <scope>NUCLEOTIDE SEQUENCE</scope>
    <source>
        <strain evidence="2">Hsosn_3</strain>
        <tissue evidence="2">Leaf</tissue>
    </source>
</reference>
<feature type="domain" description="Rad60/SUMO-like" evidence="1">
    <location>
        <begin position="106"/>
        <end position="175"/>
    </location>
</feature>
<dbReference type="PANTHER" id="PTHR10562">
    <property type="entry name" value="SMALL UBIQUITIN-RELATED MODIFIER"/>
    <property type="match status" value="1"/>
</dbReference>
<dbReference type="Proteomes" id="UP001237642">
    <property type="component" value="Unassembled WGS sequence"/>
</dbReference>
<dbReference type="InterPro" id="IPR022617">
    <property type="entry name" value="Rad60/SUMO-like_dom"/>
</dbReference>
<accession>A0AAD8I9S6</accession>
<feature type="domain" description="Rad60/SUMO-like" evidence="1">
    <location>
        <begin position="14"/>
        <end position="83"/>
    </location>
</feature>
<name>A0AAD8I9S6_9APIA</name>
<dbReference type="AlphaFoldDB" id="A0AAD8I9S6"/>
<evidence type="ECO:0000313" key="3">
    <source>
        <dbReference type="Proteomes" id="UP001237642"/>
    </source>
</evidence>
<dbReference type="Gene3D" id="3.10.20.90">
    <property type="entry name" value="Phosphatidylinositol 3-kinase Catalytic Subunit, Chain A, domain 1"/>
    <property type="match status" value="2"/>
</dbReference>
<sequence>MEATKIKKEDDVKITLKVQKEGTKDFYYTMKRDEPLQKLMIAYCERRKLGDYQSLRFHVDGDRVIGYHTPRELQLDNGYIIDAWSEDKVLLDKSSVKKQDDRDSVTLKVEKQGCKDYYFTLKRDEPLEKLMISFCQHYNLGHYKTIQFHKYDGSRVQGHQTPNQLDLENEDVIDAWELSTGGAFRIAKC</sequence>
<evidence type="ECO:0000313" key="2">
    <source>
        <dbReference type="EMBL" id="KAK1380533.1"/>
    </source>
</evidence>
<keyword evidence="3" id="KW-1185">Reference proteome</keyword>
<dbReference type="CDD" id="cd01763">
    <property type="entry name" value="Ubl_SUMO_like"/>
    <property type="match status" value="2"/>
</dbReference>
<gene>
    <name evidence="2" type="ORF">POM88_027277</name>
</gene>
<comment type="caution">
    <text evidence="2">The sequence shown here is derived from an EMBL/GenBank/DDBJ whole genome shotgun (WGS) entry which is preliminary data.</text>
</comment>
<evidence type="ECO:0000259" key="1">
    <source>
        <dbReference type="Pfam" id="PF11976"/>
    </source>
</evidence>
<dbReference type="SUPFAM" id="SSF54236">
    <property type="entry name" value="Ubiquitin-like"/>
    <property type="match status" value="2"/>
</dbReference>
<protein>
    <recommendedName>
        <fullName evidence="1">Rad60/SUMO-like domain-containing protein</fullName>
    </recommendedName>
</protein>
<dbReference type="Pfam" id="PF11976">
    <property type="entry name" value="Rad60-SLD"/>
    <property type="match status" value="2"/>
</dbReference>
<dbReference type="EMBL" id="JAUIZM010000006">
    <property type="protein sequence ID" value="KAK1380533.1"/>
    <property type="molecule type" value="Genomic_DNA"/>
</dbReference>
<dbReference type="InterPro" id="IPR029071">
    <property type="entry name" value="Ubiquitin-like_domsf"/>
</dbReference>
<proteinExistence type="predicted"/>
<reference evidence="2" key="1">
    <citation type="submission" date="2023-02" db="EMBL/GenBank/DDBJ databases">
        <title>Genome of toxic invasive species Heracleum sosnowskyi carries increased number of genes despite the absence of recent whole-genome duplications.</title>
        <authorList>
            <person name="Schelkunov M."/>
            <person name="Shtratnikova V."/>
            <person name="Makarenko M."/>
            <person name="Klepikova A."/>
            <person name="Omelchenko D."/>
            <person name="Novikova G."/>
            <person name="Obukhova E."/>
            <person name="Bogdanov V."/>
            <person name="Penin A."/>
            <person name="Logacheva M."/>
        </authorList>
    </citation>
    <scope>NUCLEOTIDE SEQUENCE</scope>
    <source>
        <strain evidence="2">Hsosn_3</strain>
        <tissue evidence="2">Leaf</tissue>
    </source>
</reference>